<dbReference type="InterPro" id="IPR024527">
    <property type="entry name" value="Eisosome1"/>
</dbReference>
<accession>A0A8E2JE95</accession>
<feature type="region of interest" description="Disordered" evidence="1">
    <location>
        <begin position="1"/>
        <end position="89"/>
    </location>
</feature>
<evidence type="ECO:0000313" key="2">
    <source>
        <dbReference type="EMBL" id="OCK78814.1"/>
    </source>
</evidence>
<reference evidence="2 3" key="1">
    <citation type="journal article" date="2016" name="Nat. Commun.">
        <title>Ectomycorrhizal ecology is imprinted in the genome of the dominant symbiotic fungus Cenococcum geophilum.</title>
        <authorList>
            <consortium name="DOE Joint Genome Institute"/>
            <person name="Peter M."/>
            <person name="Kohler A."/>
            <person name="Ohm R.A."/>
            <person name="Kuo A."/>
            <person name="Krutzmann J."/>
            <person name="Morin E."/>
            <person name="Arend M."/>
            <person name="Barry K.W."/>
            <person name="Binder M."/>
            <person name="Choi C."/>
            <person name="Clum A."/>
            <person name="Copeland A."/>
            <person name="Grisel N."/>
            <person name="Haridas S."/>
            <person name="Kipfer T."/>
            <person name="LaButti K."/>
            <person name="Lindquist E."/>
            <person name="Lipzen A."/>
            <person name="Maire R."/>
            <person name="Meier B."/>
            <person name="Mihaltcheva S."/>
            <person name="Molinier V."/>
            <person name="Murat C."/>
            <person name="Poggeler S."/>
            <person name="Quandt C.A."/>
            <person name="Sperisen C."/>
            <person name="Tritt A."/>
            <person name="Tisserant E."/>
            <person name="Crous P.W."/>
            <person name="Henrissat B."/>
            <person name="Nehls U."/>
            <person name="Egli S."/>
            <person name="Spatafora J.W."/>
            <person name="Grigoriev I.V."/>
            <person name="Martin F.M."/>
        </authorList>
    </citation>
    <scope>NUCLEOTIDE SEQUENCE [LARGE SCALE GENOMIC DNA]</scope>
    <source>
        <strain evidence="2 3">CBS 459.81</strain>
    </source>
</reference>
<dbReference type="EMBL" id="KV745038">
    <property type="protein sequence ID" value="OCK78814.1"/>
    <property type="molecule type" value="Genomic_DNA"/>
</dbReference>
<feature type="compositionally biased region" description="Polar residues" evidence="1">
    <location>
        <begin position="63"/>
        <end position="74"/>
    </location>
</feature>
<feature type="region of interest" description="Disordered" evidence="1">
    <location>
        <begin position="373"/>
        <end position="400"/>
    </location>
</feature>
<feature type="compositionally biased region" description="Low complexity" evidence="1">
    <location>
        <begin position="833"/>
        <end position="847"/>
    </location>
</feature>
<dbReference type="Pfam" id="PF12757">
    <property type="entry name" value="Eisosome1"/>
    <property type="match status" value="1"/>
</dbReference>
<organism evidence="2 3">
    <name type="scientific">Lepidopterella palustris CBS 459.81</name>
    <dbReference type="NCBI Taxonomy" id="1314670"/>
    <lineage>
        <taxon>Eukaryota</taxon>
        <taxon>Fungi</taxon>
        <taxon>Dikarya</taxon>
        <taxon>Ascomycota</taxon>
        <taxon>Pezizomycotina</taxon>
        <taxon>Dothideomycetes</taxon>
        <taxon>Pleosporomycetidae</taxon>
        <taxon>Mytilinidiales</taxon>
        <taxon>Argynnaceae</taxon>
        <taxon>Lepidopterella</taxon>
    </lineage>
</organism>
<dbReference type="Proteomes" id="UP000250266">
    <property type="component" value="Unassembled WGS sequence"/>
</dbReference>
<dbReference type="GO" id="GO:0070941">
    <property type="term" value="P:eisosome assembly"/>
    <property type="evidence" value="ECO:0007669"/>
    <property type="project" value="TreeGrafter"/>
</dbReference>
<sequence>MNIARFAHESGTNNVDSSDPNSSVSPEAAQPPESTSSRLHQENIMATQTQTAPNDAASKSLDVKQNPQMNSSMTPKGMLCPDPSVHNTKNTALQDQASTTALYGTNAGRRDNYPLGADNKLSSAGAAASLKYARPEDLPSFPVVGIDKLASAGAAATLANSYKTSVEWSKPETSAAAGKAALLAKDYKMVPLWHPEASAAGSKAALLAHRDGGKLNLWIPEASADGNSAANIAMRTKGLSPETDYGYTVDGKKGALMAATGALSQSGRRRAGSTPVPPPSYPDSANSARNALSAATFANRPSAKIQNDSDRLGSSAMQAARIQHARGVPREMYGEHPPVGLVIEEQNHQNALRASALSMAKQMYEVQQRHIDEAAGRSAKSQGQSAAAAAHSRQPSTTDTDIKQETMKYVNLQEAAQKLAAERLAKIGIDDEGAFRSYYGYDNKPRSRLFLRCGRRRATSDPELVDLDDEEQSRRIRSQMSTFNAKLADLDAKKRKSDRQNLMAVAERKVQAQMHGMDERVFNETGKMSPAMMEEWDAKARAKAAAESEERLLNHGKVHIGGGKYLDQSEIDAVAAVRIQPTLDEINETAEKQRARDEEIRLDQEQQKREAQNEKQRAAELKAEEKRIKNDEKKALHSRNADGKAAARTEKEAERAKRAEEKRNQRDEKRRSKDPPKPAAIESPTAKSPTLPVADIGPDLSTIGAAATIPTAAEQNDELYRDPMPAAPPATRPATHSAGPNIPDAEQPKSTSEPTSPVSPGSPTKSDSKGLKSLFSKLKRRPKHSSGPVETEIPSFIGGAALTGASSYSTTQAAAPGATTPGATTAAREKTSHINYSPSISSLSSSASDDHHSRAPQRRVKGISAVTHDNEFEEVRNKSDEKLVPPPQFTVVEKEPARKGNPSRDSKFQEVL</sequence>
<protein>
    <recommendedName>
        <fullName evidence="4">Eisosome protein 1</fullName>
    </recommendedName>
</protein>
<evidence type="ECO:0000313" key="3">
    <source>
        <dbReference type="Proteomes" id="UP000250266"/>
    </source>
</evidence>
<feature type="compositionally biased region" description="Low complexity" evidence="1">
    <location>
        <begin position="702"/>
        <end position="713"/>
    </location>
</feature>
<proteinExistence type="predicted"/>
<evidence type="ECO:0008006" key="4">
    <source>
        <dbReference type="Google" id="ProtNLM"/>
    </source>
</evidence>
<evidence type="ECO:0000256" key="1">
    <source>
        <dbReference type="SAM" id="MobiDB-lite"/>
    </source>
</evidence>
<feature type="compositionally biased region" description="Low complexity" evidence="1">
    <location>
        <begin position="810"/>
        <end position="826"/>
    </location>
</feature>
<feature type="compositionally biased region" description="Basic and acidic residues" evidence="1">
    <location>
        <begin position="590"/>
        <end position="676"/>
    </location>
</feature>
<feature type="compositionally biased region" description="Polar residues" evidence="1">
    <location>
        <begin position="32"/>
        <end position="53"/>
    </location>
</feature>
<feature type="compositionally biased region" description="Low complexity" evidence="1">
    <location>
        <begin position="376"/>
        <end position="393"/>
    </location>
</feature>
<feature type="region of interest" description="Disordered" evidence="1">
    <location>
        <begin position="262"/>
        <end position="287"/>
    </location>
</feature>
<gene>
    <name evidence="2" type="ORF">K432DRAFT_426987</name>
</gene>
<keyword evidence="3" id="KW-1185">Reference proteome</keyword>
<dbReference type="OrthoDB" id="4070583at2759"/>
<dbReference type="AlphaFoldDB" id="A0A8E2JE95"/>
<feature type="compositionally biased region" description="Basic and acidic residues" evidence="1">
    <location>
        <begin position="892"/>
        <end position="912"/>
    </location>
</feature>
<feature type="compositionally biased region" description="Basic and acidic residues" evidence="1">
    <location>
        <begin position="868"/>
        <end position="883"/>
    </location>
</feature>
<feature type="region of interest" description="Disordered" evidence="1">
    <location>
        <begin position="590"/>
        <end position="912"/>
    </location>
</feature>
<dbReference type="PANTHER" id="PTHR28298">
    <property type="entry name" value="EISOSOME PROTEIN 1"/>
    <property type="match status" value="1"/>
</dbReference>
<feature type="compositionally biased region" description="Low complexity" evidence="1">
    <location>
        <begin position="13"/>
        <end position="26"/>
    </location>
</feature>
<name>A0A8E2JE95_9PEZI</name>
<feature type="compositionally biased region" description="Polar residues" evidence="1">
    <location>
        <begin position="748"/>
        <end position="764"/>
    </location>
</feature>
<dbReference type="PANTHER" id="PTHR28298:SF1">
    <property type="entry name" value="EISOSOME PROTEIN 1"/>
    <property type="match status" value="1"/>
</dbReference>